<protein>
    <submittedName>
        <fullName evidence="2">Helix-turn-helix domain-containing protein</fullName>
    </submittedName>
</protein>
<dbReference type="GO" id="GO:0003677">
    <property type="term" value="F:DNA binding"/>
    <property type="evidence" value="ECO:0007669"/>
    <property type="project" value="InterPro"/>
</dbReference>
<evidence type="ECO:0000313" key="2">
    <source>
        <dbReference type="EMBL" id="MBR0552760.1"/>
    </source>
</evidence>
<evidence type="ECO:0000259" key="1">
    <source>
        <dbReference type="Pfam" id="PF12728"/>
    </source>
</evidence>
<accession>A0A8T4IDW8</accession>
<sequence>MSGSIDSSCVPDRDRLDTPICVRADRAAQMLGIGKTKLYELIGSGELELVHIGRRSLILKSSIDDFVARLRA</sequence>
<dbReference type="Proteomes" id="UP000676996">
    <property type="component" value="Unassembled WGS sequence"/>
</dbReference>
<reference evidence="2" key="1">
    <citation type="submission" date="2021-04" db="EMBL/GenBank/DDBJ databases">
        <title>Ouciella asimina sp. nov., isolated from the surface seawater in the hydrothermal field of Okinawa Trough.</title>
        <authorList>
            <person name="Shuang W."/>
        </authorList>
    </citation>
    <scope>NUCLEOTIDE SEQUENCE</scope>
    <source>
        <strain evidence="2">LXI357</strain>
    </source>
</reference>
<dbReference type="EMBL" id="JAGRQC010000002">
    <property type="protein sequence ID" value="MBR0552760.1"/>
    <property type="molecule type" value="Genomic_DNA"/>
</dbReference>
<dbReference type="AlphaFoldDB" id="A0A8T4IDW8"/>
<gene>
    <name evidence="2" type="ORF">J7S20_09610</name>
</gene>
<feature type="domain" description="Helix-turn-helix" evidence="1">
    <location>
        <begin position="27"/>
        <end position="69"/>
    </location>
</feature>
<comment type="caution">
    <text evidence="2">The sequence shown here is derived from an EMBL/GenBank/DDBJ whole genome shotgun (WGS) entry which is preliminary data.</text>
</comment>
<name>A0A8T4IDW8_9SPHN</name>
<dbReference type="Pfam" id="PF12728">
    <property type="entry name" value="HTH_17"/>
    <property type="match status" value="1"/>
</dbReference>
<dbReference type="InterPro" id="IPR010093">
    <property type="entry name" value="SinI_DNA-bd"/>
</dbReference>
<dbReference type="RefSeq" id="WP_133494276.1">
    <property type="nucleotide sequence ID" value="NZ_JAGRQC010000002.1"/>
</dbReference>
<dbReference type="InterPro" id="IPR041657">
    <property type="entry name" value="HTH_17"/>
</dbReference>
<keyword evidence="3" id="KW-1185">Reference proteome</keyword>
<dbReference type="NCBIfam" id="TIGR01764">
    <property type="entry name" value="excise"/>
    <property type="match status" value="1"/>
</dbReference>
<evidence type="ECO:0000313" key="3">
    <source>
        <dbReference type="Proteomes" id="UP000676996"/>
    </source>
</evidence>
<organism evidence="2 3">
    <name type="scientific">Stakelama marina</name>
    <dbReference type="NCBI Taxonomy" id="2826939"/>
    <lineage>
        <taxon>Bacteria</taxon>
        <taxon>Pseudomonadati</taxon>
        <taxon>Pseudomonadota</taxon>
        <taxon>Alphaproteobacteria</taxon>
        <taxon>Sphingomonadales</taxon>
        <taxon>Sphingomonadaceae</taxon>
        <taxon>Stakelama</taxon>
    </lineage>
</organism>
<proteinExistence type="predicted"/>